<evidence type="ECO:0000313" key="4">
    <source>
        <dbReference type="WBParaSite" id="ACOC_0000397401-mRNA-1"/>
    </source>
</evidence>
<accession>A0A0R3PHZ7</accession>
<keyword evidence="3" id="KW-1185">Reference proteome</keyword>
<protein>
    <submittedName>
        <fullName evidence="4">Gnk2-homologous domain-containing protein</fullName>
    </submittedName>
</protein>
<dbReference type="OrthoDB" id="18814at2759"/>
<dbReference type="GO" id="GO:0005886">
    <property type="term" value="C:plasma membrane"/>
    <property type="evidence" value="ECO:0007669"/>
    <property type="project" value="TreeGrafter"/>
</dbReference>
<evidence type="ECO:0000256" key="1">
    <source>
        <dbReference type="ARBA" id="ARBA00005773"/>
    </source>
</evidence>
<gene>
    <name evidence="2" type="ORF">ACOC_LOCUS3975</name>
</gene>
<dbReference type="AlphaFoldDB" id="A0A0R3PHZ7"/>
<dbReference type="OMA" id="HLSICPR"/>
<comment type="similarity">
    <text evidence="1">Belongs to the reduced folate carrier (RFC) transporter (TC 2.A.48) family.</text>
</comment>
<dbReference type="PANTHER" id="PTHR10686:SF20">
    <property type="entry name" value="FOLATE TRANSPORTER 1"/>
    <property type="match status" value="1"/>
</dbReference>
<reference evidence="2 3" key="2">
    <citation type="submission" date="2018-11" db="EMBL/GenBank/DDBJ databases">
        <authorList>
            <consortium name="Pathogen Informatics"/>
        </authorList>
    </citation>
    <scope>NUCLEOTIDE SEQUENCE [LARGE SCALE GENOMIC DNA]</scope>
    <source>
        <strain evidence="2 3">Costa Rica</strain>
    </source>
</reference>
<dbReference type="Proteomes" id="UP000267027">
    <property type="component" value="Unassembled WGS sequence"/>
</dbReference>
<proteinExistence type="inferred from homology"/>
<dbReference type="WBParaSite" id="ACOC_0000397401-mRNA-1">
    <property type="protein sequence ID" value="ACOC_0000397401-mRNA-1"/>
    <property type="gene ID" value="ACOC_0000397401"/>
</dbReference>
<evidence type="ECO:0000313" key="2">
    <source>
        <dbReference type="EMBL" id="VDM55560.1"/>
    </source>
</evidence>
<name>A0A0R3PHZ7_ANGCS</name>
<dbReference type="EMBL" id="UYYA01001682">
    <property type="protein sequence ID" value="VDM55560.1"/>
    <property type="molecule type" value="Genomic_DNA"/>
</dbReference>
<sequence>MHWKTTTILFCVYGITKGLRPTTPFLTQYLVSPHKNFTLDKVYGFTSAADVAYYSYLYAIVNERNYRRVTSCDRCADLTRKLLACNLAHLSICPRTATYLTLNQILVLPYMSDANFVDISISFHHFAEFYIRQVLNVHSKHFSDCTTVLRFR</sequence>
<dbReference type="Pfam" id="PF01770">
    <property type="entry name" value="Folate_carrier"/>
    <property type="match status" value="1"/>
</dbReference>
<organism evidence="4">
    <name type="scientific">Angiostrongylus costaricensis</name>
    <name type="common">Nematode worm</name>
    <dbReference type="NCBI Taxonomy" id="334426"/>
    <lineage>
        <taxon>Eukaryota</taxon>
        <taxon>Metazoa</taxon>
        <taxon>Ecdysozoa</taxon>
        <taxon>Nematoda</taxon>
        <taxon>Chromadorea</taxon>
        <taxon>Rhabditida</taxon>
        <taxon>Rhabditina</taxon>
        <taxon>Rhabditomorpha</taxon>
        <taxon>Strongyloidea</taxon>
        <taxon>Metastrongylidae</taxon>
        <taxon>Angiostrongylus</taxon>
    </lineage>
</organism>
<dbReference type="GO" id="GO:0090482">
    <property type="term" value="F:vitamin transmembrane transporter activity"/>
    <property type="evidence" value="ECO:0007669"/>
    <property type="project" value="InterPro"/>
</dbReference>
<reference evidence="4" key="1">
    <citation type="submission" date="2017-02" db="UniProtKB">
        <authorList>
            <consortium name="WormBaseParasite"/>
        </authorList>
    </citation>
    <scope>IDENTIFICATION</scope>
</reference>
<evidence type="ECO:0000313" key="3">
    <source>
        <dbReference type="Proteomes" id="UP000267027"/>
    </source>
</evidence>
<dbReference type="InterPro" id="IPR002666">
    <property type="entry name" value="Folate_carrier"/>
</dbReference>
<dbReference type="PANTHER" id="PTHR10686">
    <property type="entry name" value="FOLATE TRANSPORTER"/>
    <property type="match status" value="1"/>
</dbReference>